<evidence type="ECO:0000313" key="4">
    <source>
        <dbReference type="EMBL" id="KAG2911814.1"/>
    </source>
</evidence>
<dbReference type="EMBL" id="MJFZ01000317">
    <property type="protein sequence ID" value="RAW31558.1"/>
    <property type="molecule type" value="Genomic_DNA"/>
</dbReference>
<dbReference type="Proteomes" id="UP000688947">
    <property type="component" value="Unassembled WGS sequence"/>
</dbReference>
<accession>A0A329S798</accession>
<gene>
    <name evidence="8" type="ORF">JG687_00008733</name>
    <name evidence="9" type="ORF">PC110_g12097</name>
    <name evidence="3" type="ORF">PC113_g4642</name>
    <name evidence="4" type="ORF">PC115_g12466</name>
    <name evidence="5" type="ORF">PC117_g6405</name>
    <name evidence="6" type="ORF">PC118_g13863</name>
    <name evidence="7" type="ORF">PC129_g9559</name>
</gene>
<evidence type="ECO:0000313" key="10">
    <source>
        <dbReference type="Proteomes" id="UP000251314"/>
    </source>
</evidence>
<name>A0A329S798_9STRA</name>
<dbReference type="EMBL" id="JAENGZ010000430">
    <property type="protein sequence ID" value="KAG6959544.1"/>
    <property type="molecule type" value="Genomic_DNA"/>
</dbReference>
<evidence type="ECO:0000313" key="7">
    <source>
        <dbReference type="EMBL" id="KAG3219657.1"/>
    </source>
</evidence>
<evidence type="ECO:0000256" key="2">
    <source>
        <dbReference type="SAM" id="SignalP"/>
    </source>
</evidence>
<evidence type="ECO:0000256" key="1">
    <source>
        <dbReference type="SAM" id="MobiDB-lite"/>
    </source>
</evidence>
<dbReference type="Proteomes" id="UP000697107">
    <property type="component" value="Unassembled WGS sequence"/>
</dbReference>
<reference evidence="8" key="3">
    <citation type="submission" date="2021-01" db="EMBL/GenBank/DDBJ databases">
        <title>Phytophthora aleatoria, a newly-described species from Pinus radiata is distinct from Phytophthora cactorum isolates based on comparative genomics.</title>
        <authorList>
            <person name="Mcdougal R."/>
            <person name="Panda P."/>
            <person name="Williams N."/>
            <person name="Studholme D.J."/>
        </authorList>
    </citation>
    <scope>NUCLEOTIDE SEQUENCE</scope>
    <source>
        <strain evidence="8">NZFS 3830</strain>
    </source>
</reference>
<dbReference type="Proteomes" id="UP000760860">
    <property type="component" value="Unassembled WGS sequence"/>
</dbReference>
<feature type="chain" id="PRO_5040067867" description="RxLR effector protein" evidence="2">
    <location>
        <begin position="19"/>
        <end position="117"/>
    </location>
</feature>
<dbReference type="Proteomes" id="UP000736787">
    <property type="component" value="Unassembled WGS sequence"/>
</dbReference>
<evidence type="ECO:0000313" key="9">
    <source>
        <dbReference type="EMBL" id="RAW31558.1"/>
    </source>
</evidence>
<evidence type="ECO:0008006" key="11">
    <source>
        <dbReference type="Google" id="ProtNLM"/>
    </source>
</evidence>
<comment type="caution">
    <text evidence="9">The sequence shown here is derived from an EMBL/GenBank/DDBJ whole genome shotgun (WGS) entry which is preliminary data.</text>
</comment>
<evidence type="ECO:0000313" key="3">
    <source>
        <dbReference type="EMBL" id="KAG2864322.1"/>
    </source>
</evidence>
<evidence type="ECO:0000313" key="5">
    <source>
        <dbReference type="EMBL" id="KAG2947957.1"/>
    </source>
</evidence>
<feature type="region of interest" description="Disordered" evidence="1">
    <location>
        <begin position="86"/>
        <end position="117"/>
    </location>
</feature>
<protein>
    <recommendedName>
        <fullName evidence="11">RxLR effector protein</fullName>
    </recommendedName>
</protein>
<dbReference type="EMBL" id="RCMI01000416">
    <property type="protein sequence ID" value="KAG2911814.1"/>
    <property type="molecule type" value="Genomic_DNA"/>
</dbReference>
<evidence type="ECO:0000313" key="6">
    <source>
        <dbReference type="EMBL" id="KAG2975552.1"/>
    </source>
</evidence>
<evidence type="ECO:0000313" key="8">
    <source>
        <dbReference type="EMBL" id="KAG6959544.1"/>
    </source>
</evidence>
<dbReference type="Proteomes" id="UP000774804">
    <property type="component" value="Unassembled WGS sequence"/>
</dbReference>
<feature type="signal peptide" evidence="2">
    <location>
        <begin position="1"/>
        <end position="18"/>
    </location>
</feature>
<sequence length="117" mass="12624">MRVSSAAALAGMAMFLLATPSVAPPPRGHTADKLNLRILEGDMMGQQQRVQSDARILAEDGIEETAGGGWNELLGEKRRTTTKAAGMMAQADDTDDESLLASGRRTRKLASEIRRRT</sequence>
<dbReference type="Proteomes" id="UP000251314">
    <property type="component" value="Unassembled WGS sequence"/>
</dbReference>
<dbReference type="OrthoDB" id="110795at2759"/>
<reference evidence="7" key="2">
    <citation type="submission" date="2018-05" db="EMBL/GenBank/DDBJ databases">
        <title>Effector identification in a new, highly contiguous assembly of the strawberry crown rot pathogen Phytophthora cactorum.</title>
        <authorList>
            <person name="Armitage A.D."/>
            <person name="Nellist C.F."/>
            <person name="Bates H."/>
            <person name="Vickerstaff R.J."/>
            <person name="Harrison R.J."/>
        </authorList>
    </citation>
    <scope>NUCLEOTIDE SEQUENCE</scope>
    <source>
        <strain evidence="3">15-7</strain>
        <strain evidence="4">4032</strain>
        <strain evidence="5">4040</strain>
        <strain evidence="6">P415</strain>
        <strain evidence="7">P421</strain>
    </source>
</reference>
<dbReference type="EMBL" id="RCMK01000121">
    <property type="protein sequence ID" value="KAG2947957.1"/>
    <property type="molecule type" value="Genomic_DNA"/>
</dbReference>
<keyword evidence="10" id="KW-1185">Reference proteome</keyword>
<dbReference type="STRING" id="29920.A0A329S798"/>
<dbReference type="VEuPathDB" id="FungiDB:PC110_g12097"/>
<proteinExistence type="predicted"/>
<dbReference type="EMBL" id="RCMV01000301">
    <property type="protein sequence ID" value="KAG3219657.1"/>
    <property type="molecule type" value="Genomic_DNA"/>
</dbReference>
<keyword evidence="2" id="KW-0732">Signal</keyword>
<dbReference type="EMBL" id="RCMG01000082">
    <property type="protein sequence ID" value="KAG2864322.1"/>
    <property type="molecule type" value="Genomic_DNA"/>
</dbReference>
<organism evidence="9 10">
    <name type="scientific">Phytophthora cactorum</name>
    <dbReference type="NCBI Taxonomy" id="29920"/>
    <lineage>
        <taxon>Eukaryota</taxon>
        <taxon>Sar</taxon>
        <taxon>Stramenopiles</taxon>
        <taxon>Oomycota</taxon>
        <taxon>Peronosporomycetes</taxon>
        <taxon>Peronosporales</taxon>
        <taxon>Peronosporaceae</taxon>
        <taxon>Phytophthora</taxon>
    </lineage>
</organism>
<dbReference type="EMBL" id="RCML01000489">
    <property type="protein sequence ID" value="KAG2975552.1"/>
    <property type="molecule type" value="Genomic_DNA"/>
</dbReference>
<dbReference type="Proteomes" id="UP000735874">
    <property type="component" value="Unassembled WGS sequence"/>
</dbReference>
<reference evidence="9 10" key="1">
    <citation type="submission" date="2018-01" db="EMBL/GenBank/DDBJ databases">
        <title>Draft genome of the strawberry crown rot pathogen Phytophthora cactorum.</title>
        <authorList>
            <person name="Armitage A.D."/>
            <person name="Lysoe E."/>
            <person name="Nellist C.F."/>
            <person name="Harrison R.J."/>
            <person name="Brurberg M.B."/>
        </authorList>
    </citation>
    <scope>NUCLEOTIDE SEQUENCE [LARGE SCALE GENOMIC DNA]</scope>
    <source>
        <strain evidence="9 10">10300</strain>
    </source>
</reference>
<dbReference type="AlphaFoldDB" id="A0A329S798"/>